<evidence type="ECO:0000313" key="2">
    <source>
        <dbReference type="Proteomes" id="UP000288028"/>
    </source>
</evidence>
<dbReference type="GO" id="GO:0006355">
    <property type="term" value="P:regulation of DNA-templated transcription"/>
    <property type="evidence" value="ECO:0007669"/>
    <property type="project" value="InterPro"/>
</dbReference>
<dbReference type="GeneID" id="95581786"/>
<protein>
    <recommendedName>
        <fullName evidence="3">Veg protein</fullName>
    </recommendedName>
</protein>
<dbReference type="AlphaFoldDB" id="A0A430B6J9"/>
<comment type="caution">
    <text evidence="1">The sequence shown here is derived from an EMBL/GenBank/DDBJ whole genome shotgun (WGS) entry which is preliminary data.</text>
</comment>
<name>A0A430B6J9_9ENTE</name>
<dbReference type="PANTHER" id="PTHR40026">
    <property type="entry name" value="PROTEIN VEG"/>
    <property type="match status" value="1"/>
</dbReference>
<proteinExistence type="predicted"/>
<keyword evidence="2" id="KW-1185">Reference proteome</keyword>
<dbReference type="Pfam" id="PF06257">
    <property type="entry name" value="VEG"/>
    <property type="match status" value="1"/>
</dbReference>
<dbReference type="PANTHER" id="PTHR40026:SF1">
    <property type="entry name" value="PROTEIN VEG"/>
    <property type="match status" value="1"/>
</dbReference>
<dbReference type="Gene3D" id="2.30.30.100">
    <property type="match status" value="1"/>
</dbReference>
<gene>
    <name evidence="1" type="ORF">CBF28_05675</name>
</gene>
<evidence type="ECO:0000313" key="1">
    <source>
        <dbReference type="EMBL" id="RSU15923.1"/>
    </source>
</evidence>
<dbReference type="PIRSF" id="PIRSF037257">
    <property type="entry name" value="DUF1021"/>
    <property type="match status" value="1"/>
</dbReference>
<sequence>MAASILTIKEELENKIGSRITLVAQTGRKRQTERSGILSETYPSVFIVNLDQDENAFERVSYSYTDILTRAVEVQFTDDLEEEIIG</sequence>
<dbReference type="InterPro" id="IPR009366">
    <property type="entry name" value="Protein_Veg"/>
</dbReference>
<reference evidence="1 2" key="1">
    <citation type="submission" date="2017-05" db="EMBL/GenBank/DDBJ databases">
        <title>Vagococcus spp. assemblies.</title>
        <authorList>
            <person name="Gulvik C.A."/>
        </authorList>
    </citation>
    <scope>NUCLEOTIDE SEQUENCE [LARGE SCALE GENOMIC DNA]</scope>
    <source>
        <strain evidence="1 2">SS1714</strain>
    </source>
</reference>
<dbReference type="OrthoDB" id="5469at2"/>
<dbReference type="RefSeq" id="WP_126792846.1">
    <property type="nucleotide sequence ID" value="NZ_CP060720.1"/>
</dbReference>
<dbReference type="Proteomes" id="UP000288028">
    <property type="component" value="Unassembled WGS sequence"/>
</dbReference>
<evidence type="ECO:0008006" key="3">
    <source>
        <dbReference type="Google" id="ProtNLM"/>
    </source>
</evidence>
<accession>A0A430B6J9</accession>
<dbReference type="EMBL" id="NGKB01000004">
    <property type="protein sequence ID" value="RSU15923.1"/>
    <property type="molecule type" value="Genomic_DNA"/>
</dbReference>
<organism evidence="1 2">
    <name type="scientific">Vagococcus carniphilus</name>
    <dbReference type="NCBI Taxonomy" id="218144"/>
    <lineage>
        <taxon>Bacteria</taxon>
        <taxon>Bacillati</taxon>
        <taxon>Bacillota</taxon>
        <taxon>Bacilli</taxon>
        <taxon>Lactobacillales</taxon>
        <taxon>Enterococcaceae</taxon>
        <taxon>Vagococcus</taxon>
    </lineage>
</organism>